<sequence length="138" mass="16103">MGWTRYWKWVIQGIDDGEGSEMIKRDLTAATRGNVTVRFNNTNGEPTEEQKALRDEIYEAFVADSRVSQALDPWQLESKEPGREYNYANEWSTVKNTYLDPLNIPLENFDRNPNPELVGGKRNQNMLLHRHHLHITVF</sequence>
<accession>A0AAX3BA62</accession>
<dbReference type="RefSeq" id="WP_271434267.1">
    <property type="nucleotide sequence ID" value="NZ_CP073355.1"/>
</dbReference>
<evidence type="ECO:0000313" key="1">
    <source>
        <dbReference type="EMBL" id="URA09140.1"/>
    </source>
</evidence>
<proteinExistence type="predicted"/>
<name>A0AAX3BA62_9SPIR</name>
<reference evidence="1" key="1">
    <citation type="submission" date="2021-04" db="EMBL/GenBank/DDBJ databases">
        <authorList>
            <person name="Postec A."/>
        </authorList>
    </citation>
    <scope>NUCLEOTIDE SEQUENCE</scope>
    <source>
        <strain evidence="1">F1F22</strain>
    </source>
</reference>
<evidence type="ECO:0000313" key="2">
    <source>
        <dbReference type="Proteomes" id="UP001056539"/>
    </source>
</evidence>
<dbReference type="Proteomes" id="UP001056539">
    <property type="component" value="Chromosome"/>
</dbReference>
<gene>
    <name evidence="1" type="ORF">KDW03_06420</name>
</gene>
<dbReference type="KEGG" id="taqu:KDW03_06420"/>
<keyword evidence="2" id="KW-1185">Reference proteome</keyword>
<organism evidence="1 2">
    <name type="scientific">Thermospira aquatica</name>
    <dbReference type="NCBI Taxonomy" id="2828656"/>
    <lineage>
        <taxon>Bacteria</taxon>
        <taxon>Pseudomonadati</taxon>
        <taxon>Spirochaetota</taxon>
        <taxon>Spirochaetia</taxon>
        <taxon>Brevinematales</taxon>
        <taxon>Thermospiraceae</taxon>
        <taxon>Thermospira</taxon>
    </lineage>
</organism>
<reference evidence="1" key="2">
    <citation type="submission" date="2022-06" db="EMBL/GenBank/DDBJ databases">
        <title>Thermospira aquatica gen. nov., sp. nov.</title>
        <authorList>
            <person name="Ben Ali Gam Z."/>
            <person name="Labat M."/>
        </authorList>
    </citation>
    <scope>NUCLEOTIDE SEQUENCE</scope>
    <source>
        <strain evidence="1">F1F22</strain>
    </source>
</reference>
<dbReference type="EMBL" id="CP073355">
    <property type="protein sequence ID" value="URA09140.1"/>
    <property type="molecule type" value="Genomic_DNA"/>
</dbReference>
<protein>
    <submittedName>
        <fullName evidence="1">Uncharacterized protein</fullName>
    </submittedName>
</protein>
<dbReference type="AlphaFoldDB" id="A0AAX3BA62"/>